<accession>A0AAQ1RUV0</accession>
<dbReference type="InterPro" id="IPR007829">
    <property type="entry name" value="TM2"/>
</dbReference>
<evidence type="ECO:0000256" key="3">
    <source>
        <dbReference type="ARBA" id="ARBA00022989"/>
    </source>
</evidence>
<feature type="transmembrane region" description="Helical" evidence="5">
    <location>
        <begin position="96"/>
        <end position="122"/>
    </location>
</feature>
<keyword evidence="10" id="KW-1185">Reference proteome</keyword>
<reference evidence="7 10" key="3">
    <citation type="journal article" date="2019" name="Nat. Med.">
        <title>A library of human gut bacterial isolates paired with longitudinal multiomics data enables mechanistic microbiome research.</title>
        <authorList>
            <person name="Poyet M."/>
            <person name="Groussin M."/>
            <person name="Gibbons S.M."/>
            <person name="Avila-Pacheco J."/>
            <person name="Jiang X."/>
            <person name="Kearney S.M."/>
            <person name="Perrotta A.R."/>
            <person name="Berdy B."/>
            <person name="Zhao S."/>
            <person name="Lieberman T.D."/>
            <person name="Swanson P.K."/>
            <person name="Smith M."/>
            <person name="Roesemann S."/>
            <person name="Alexander J.E."/>
            <person name="Rich S.A."/>
            <person name="Livny J."/>
            <person name="Vlamakis H."/>
            <person name="Clish C."/>
            <person name="Bullock K."/>
            <person name="Deik A."/>
            <person name="Scott J."/>
            <person name="Pierce K.A."/>
            <person name="Xavier R.J."/>
            <person name="Alm E.J."/>
        </authorList>
    </citation>
    <scope>NUCLEOTIDE SEQUENCE [LARGE SCALE GENOMIC DNA]</scope>
    <source>
        <strain evidence="7 10">BIOML-A2</strain>
    </source>
</reference>
<proteinExistence type="predicted"/>
<evidence type="ECO:0000313" key="9">
    <source>
        <dbReference type="Proteomes" id="UP000184089"/>
    </source>
</evidence>
<evidence type="ECO:0000256" key="5">
    <source>
        <dbReference type="SAM" id="Phobius"/>
    </source>
</evidence>
<evidence type="ECO:0000259" key="6">
    <source>
        <dbReference type="Pfam" id="PF05154"/>
    </source>
</evidence>
<evidence type="ECO:0000256" key="2">
    <source>
        <dbReference type="ARBA" id="ARBA00022692"/>
    </source>
</evidence>
<evidence type="ECO:0000256" key="4">
    <source>
        <dbReference type="ARBA" id="ARBA00023136"/>
    </source>
</evidence>
<sequence>MCVKCDNCGAEIGLDGVCKFCGTVLPPREPVAPPPVAPGWGTPPPRPVFSIPQPRVPVQQPVQAASPKSRWVAILLWLLLGYLGAHQFYAGKVGMGILYLFTFGLCGIGWVIDGVSLFAGSFRDRYGLPIRV</sequence>
<comment type="subcellular location">
    <subcellularLocation>
        <location evidence="1">Membrane</location>
        <topology evidence="1">Multi-pass membrane protein</topology>
    </subcellularLocation>
</comment>
<dbReference type="PANTHER" id="PTHR21016">
    <property type="entry name" value="BETA-AMYLOID BINDING PROTEIN-RELATED"/>
    <property type="match status" value="1"/>
</dbReference>
<name>A0AAQ1RUV0_9FIRM</name>
<dbReference type="Proteomes" id="UP000184089">
    <property type="component" value="Unassembled WGS sequence"/>
</dbReference>
<dbReference type="EMBL" id="WWVX01000001">
    <property type="protein sequence ID" value="MZL68701.1"/>
    <property type="molecule type" value="Genomic_DNA"/>
</dbReference>
<gene>
    <name evidence="7" type="ORF">GT747_02785</name>
    <name evidence="8" type="ORF">SAMN05444424_0359</name>
</gene>
<evidence type="ECO:0000313" key="10">
    <source>
        <dbReference type="Proteomes" id="UP000474718"/>
    </source>
</evidence>
<keyword evidence="2 5" id="KW-0812">Transmembrane</keyword>
<evidence type="ECO:0000313" key="8">
    <source>
        <dbReference type="EMBL" id="SHF69322.1"/>
    </source>
</evidence>
<reference evidence="9" key="2">
    <citation type="submission" date="2016-11" db="EMBL/GenBank/DDBJ databases">
        <authorList>
            <person name="Jaros S."/>
            <person name="Januszkiewicz K."/>
            <person name="Wedrychowicz H."/>
        </authorList>
    </citation>
    <scope>NUCLEOTIDE SEQUENCE [LARGE SCALE GENOMIC DNA]</scope>
    <source>
        <strain evidence="9">DSM 4029</strain>
    </source>
</reference>
<organism evidence="8 9">
    <name type="scientific">Bittarella massiliensis</name>
    <name type="common">ex Durand et al. 2017</name>
    <dbReference type="NCBI Taxonomy" id="1720313"/>
    <lineage>
        <taxon>Bacteria</taxon>
        <taxon>Bacillati</taxon>
        <taxon>Bacillota</taxon>
        <taxon>Clostridia</taxon>
        <taxon>Eubacteriales</taxon>
        <taxon>Oscillospiraceae</taxon>
        <taxon>Bittarella (ex Durand et al. 2017)</taxon>
    </lineage>
</organism>
<dbReference type="AlphaFoldDB" id="A0AAQ1RUV0"/>
<feature type="transmembrane region" description="Helical" evidence="5">
    <location>
        <begin position="71"/>
        <end position="90"/>
    </location>
</feature>
<evidence type="ECO:0000256" key="1">
    <source>
        <dbReference type="ARBA" id="ARBA00004141"/>
    </source>
</evidence>
<feature type="domain" description="TM2" evidence="6">
    <location>
        <begin position="67"/>
        <end position="115"/>
    </location>
</feature>
<reference evidence="8" key="1">
    <citation type="submission" date="2016-11" db="EMBL/GenBank/DDBJ databases">
        <authorList>
            <person name="Varghese N."/>
            <person name="Submissions S."/>
        </authorList>
    </citation>
    <scope>NUCLEOTIDE SEQUENCE</scope>
    <source>
        <strain evidence="8">DSM 4029</strain>
    </source>
</reference>
<protein>
    <submittedName>
        <fullName evidence="7">NINE protein</fullName>
    </submittedName>
    <submittedName>
        <fullName evidence="8">TM2 domain-containing protein</fullName>
    </submittedName>
</protein>
<dbReference type="PANTHER" id="PTHR21016:SF25">
    <property type="entry name" value="TM2 DOMAIN-CONTAINING PROTEIN DDB_G0277895-RELATED"/>
    <property type="match status" value="1"/>
</dbReference>
<keyword evidence="4 5" id="KW-0472">Membrane</keyword>
<keyword evidence="3 5" id="KW-1133">Transmembrane helix</keyword>
<comment type="caution">
    <text evidence="8">The sequence shown here is derived from an EMBL/GenBank/DDBJ whole genome shotgun (WGS) entry which is preliminary data.</text>
</comment>
<evidence type="ECO:0000313" key="7">
    <source>
        <dbReference type="EMBL" id="MZL68701.1"/>
    </source>
</evidence>
<dbReference type="Pfam" id="PF05154">
    <property type="entry name" value="TM2"/>
    <property type="match status" value="1"/>
</dbReference>
<dbReference type="InterPro" id="IPR050932">
    <property type="entry name" value="TM2D1-3-like"/>
</dbReference>
<dbReference type="Proteomes" id="UP000474718">
    <property type="component" value="Unassembled WGS sequence"/>
</dbReference>
<dbReference type="GO" id="GO:0016020">
    <property type="term" value="C:membrane"/>
    <property type="evidence" value="ECO:0007669"/>
    <property type="project" value="UniProtKB-SubCell"/>
</dbReference>
<dbReference type="EMBL" id="FQVY01000001">
    <property type="protein sequence ID" value="SHF69322.1"/>
    <property type="molecule type" value="Genomic_DNA"/>
</dbReference>